<keyword evidence="3" id="KW-1185">Reference proteome</keyword>
<dbReference type="InterPro" id="IPR004360">
    <property type="entry name" value="Glyas_Fos-R_dOase_dom"/>
</dbReference>
<dbReference type="PANTHER" id="PTHR36437">
    <property type="entry name" value="GLYOXALASE/BLEOMYCIN RESISTANCE PROTEIN/DIOXYGENASE"/>
    <property type="match status" value="1"/>
</dbReference>
<organism evidence="2 3">
    <name type="scientific">Natrinema soli</name>
    <dbReference type="NCBI Taxonomy" id="1930624"/>
    <lineage>
        <taxon>Archaea</taxon>
        <taxon>Methanobacteriati</taxon>
        <taxon>Methanobacteriota</taxon>
        <taxon>Stenosarchaea group</taxon>
        <taxon>Halobacteria</taxon>
        <taxon>Halobacteriales</taxon>
        <taxon>Natrialbaceae</taxon>
        <taxon>Natrinema</taxon>
    </lineage>
</organism>
<sequence length="127" mass="14793">MVKYTRYTTLFVSDQDRALNFYKKLGLEKRDDVNGPFGRWLTVASPGDRHEILLWPGTPQKPESAIKEFLPGLVFLEYDDLRKDVERMRSEGVKFDDEVPVEYEFGLRAETSDPDGNHIALRQDRNK</sequence>
<feature type="domain" description="VOC" evidence="1">
    <location>
        <begin position="3"/>
        <end position="124"/>
    </location>
</feature>
<protein>
    <submittedName>
        <fullName evidence="2">VOC family protein</fullName>
    </submittedName>
</protein>
<evidence type="ECO:0000259" key="1">
    <source>
        <dbReference type="PROSITE" id="PS51819"/>
    </source>
</evidence>
<dbReference type="RefSeq" id="WP_273737588.1">
    <property type="nucleotide sequence ID" value="NZ_JAQIVI010000091.1"/>
</dbReference>
<dbReference type="AlphaFoldDB" id="A0ABD5SHI2"/>
<accession>A0ABD5SHI2</accession>
<gene>
    <name evidence="2" type="ORF">ACFQE6_05600</name>
</gene>
<dbReference type="EMBL" id="JBHSWV010000091">
    <property type="protein sequence ID" value="MFC6764528.1"/>
    <property type="molecule type" value="Genomic_DNA"/>
</dbReference>
<proteinExistence type="predicted"/>
<dbReference type="SUPFAM" id="SSF54593">
    <property type="entry name" value="Glyoxalase/Bleomycin resistance protein/Dihydroxybiphenyl dioxygenase"/>
    <property type="match status" value="1"/>
</dbReference>
<evidence type="ECO:0000313" key="2">
    <source>
        <dbReference type="EMBL" id="MFC6764528.1"/>
    </source>
</evidence>
<evidence type="ECO:0000313" key="3">
    <source>
        <dbReference type="Proteomes" id="UP001596383"/>
    </source>
</evidence>
<reference evidence="2 3" key="1">
    <citation type="journal article" date="2019" name="Int. J. Syst. Evol. Microbiol.">
        <title>The Global Catalogue of Microorganisms (GCM) 10K type strain sequencing project: providing services to taxonomists for standard genome sequencing and annotation.</title>
        <authorList>
            <consortium name="The Broad Institute Genomics Platform"/>
            <consortium name="The Broad Institute Genome Sequencing Center for Infectious Disease"/>
            <person name="Wu L."/>
            <person name="Ma J."/>
        </authorList>
    </citation>
    <scope>NUCLEOTIDE SEQUENCE [LARGE SCALE GENOMIC DNA]</scope>
    <source>
        <strain evidence="2 3">LMG 29247</strain>
    </source>
</reference>
<dbReference type="Pfam" id="PF00903">
    <property type="entry name" value="Glyoxalase"/>
    <property type="match status" value="1"/>
</dbReference>
<dbReference type="InterPro" id="IPR037523">
    <property type="entry name" value="VOC_core"/>
</dbReference>
<name>A0ABD5SHI2_9EURY</name>
<dbReference type="PROSITE" id="PS51819">
    <property type="entry name" value="VOC"/>
    <property type="match status" value="1"/>
</dbReference>
<dbReference type="Gene3D" id="3.10.180.10">
    <property type="entry name" value="2,3-Dihydroxybiphenyl 1,2-Dioxygenase, domain 1"/>
    <property type="match status" value="1"/>
</dbReference>
<comment type="caution">
    <text evidence="2">The sequence shown here is derived from an EMBL/GenBank/DDBJ whole genome shotgun (WGS) entry which is preliminary data.</text>
</comment>
<dbReference type="InterPro" id="IPR029068">
    <property type="entry name" value="Glyas_Bleomycin-R_OHBP_Dase"/>
</dbReference>
<dbReference type="Proteomes" id="UP001596383">
    <property type="component" value="Unassembled WGS sequence"/>
</dbReference>
<dbReference type="PANTHER" id="PTHR36437:SF2">
    <property type="entry name" value="GLYOXALASE_BLEOMYCIN RESISTANCE PROTEIN_DIOXYGENASE"/>
    <property type="match status" value="1"/>
</dbReference>